<dbReference type="SUPFAM" id="SSF56601">
    <property type="entry name" value="beta-lactamase/transpeptidase-like"/>
    <property type="match status" value="1"/>
</dbReference>
<evidence type="ECO:0000256" key="7">
    <source>
        <dbReference type="RuleBase" id="RU004016"/>
    </source>
</evidence>
<proteinExistence type="inferred from homology"/>
<reference evidence="10 11" key="1">
    <citation type="submission" date="2016-06" db="EMBL/GenBank/DDBJ databases">
        <title>Four novel species of enterococci isolated from chicken manure.</title>
        <authorList>
            <person name="Van Tyne D."/>
        </authorList>
    </citation>
    <scope>NUCLEOTIDE SEQUENCE [LARGE SCALE GENOMIC DNA]</scope>
    <source>
        <strain evidence="10 11">CU12B</strain>
    </source>
</reference>
<evidence type="ECO:0000256" key="2">
    <source>
        <dbReference type="ARBA" id="ARBA00022729"/>
    </source>
</evidence>
<protein>
    <recommendedName>
        <fullName evidence="9">Peptidase S11 D-alanyl-D-alanine carboxypeptidase A N-terminal domain-containing protein</fullName>
    </recommendedName>
</protein>
<evidence type="ECO:0000256" key="6">
    <source>
        <dbReference type="ARBA" id="ARBA00023316"/>
    </source>
</evidence>
<feature type="chain" id="PRO_5047520071" description="Peptidase S11 D-alanyl-D-alanine carboxypeptidase A N-terminal domain-containing protein" evidence="8">
    <location>
        <begin position="22"/>
        <end position="315"/>
    </location>
</feature>
<evidence type="ECO:0000256" key="1">
    <source>
        <dbReference type="ARBA" id="ARBA00007164"/>
    </source>
</evidence>
<keyword evidence="5" id="KW-0573">Peptidoglycan synthesis</keyword>
<evidence type="ECO:0000259" key="9">
    <source>
        <dbReference type="Pfam" id="PF00768"/>
    </source>
</evidence>
<evidence type="ECO:0000256" key="8">
    <source>
        <dbReference type="SAM" id="SignalP"/>
    </source>
</evidence>
<dbReference type="PRINTS" id="PR00725">
    <property type="entry name" value="DADACBPTASE1"/>
</dbReference>
<keyword evidence="2 8" id="KW-0732">Signal</keyword>
<dbReference type="PANTHER" id="PTHR21581:SF6">
    <property type="entry name" value="TRAFFICKING PROTEIN PARTICLE COMPLEX SUBUNIT 12"/>
    <property type="match status" value="1"/>
</dbReference>
<dbReference type="InterPro" id="IPR018044">
    <property type="entry name" value="Peptidase_S11"/>
</dbReference>
<dbReference type="PANTHER" id="PTHR21581">
    <property type="entry name" value="D-ALANYL-D-ALANINE CARBOXYPEPTIDASE"/>
    <property type="match status" value="1"/>
</dbReference>
<evidence type="ECO:0000313" key="11">
    <source>
        <dbReference type="Proteomes" id="UP000782705"/>
    </source>
</evidence>
<keyword evidence="3" id="KW-0378">Hydrolase</keyword>
<sequence>MKGKLLTIGVSLALISTAAFYQFNKQEGSFERDALVNNQWEIENHTASQKQFKVSGIHSQQYLLKELSSNQVLVSRKEDKKTEIASLTKIMTAYILLDKAENLNAVVSIDGAIIDELSAEGASLSGFGRDEEVTIKDLAYGIMLPSGGDASIVAANFIAGSEKEFAKLMNQYGQQLGLKNTHFSNATGLDALNHYSTVADLAVLLEQALKNEAFYEVFTTLEYTTDAKRYEPEGYYIKSTLLREGNHLALKEGKILGGKTGYTQKAGLCLASIAEINGKVYLLVSTGADGNPLTEQYNVTDAVTMYNTISQVSSI</sequence>
<dbReference type="EMBL" id="MAEL01000049">
    <property type="protein sequence ID" value="KAF1302534.1"/>
    <property type="molecule type" value="Genomic_DNA"/>
</dbReference>
<dbReference type="Gene3D" id="3.40.710.10">
    <property type="entry name" value="DD-peptidase/beta-lactamase superfamily"/>
    <property type="match status" value="1"/>
</dbReference>
<comment type="caution">
    <text evidence="10">The sequence shown here is derived from an EMBL/GenBank/DDBJ whole genome shotgun (WGS) entry which is preliminary data.</text>
</comment>
<keyword evidence="6" id="KW-0961">Cell wall biogenesis/degradation</keyword>
<keyword evidence="11" id="KW-1185">Reference proteome</keyword>
<accession>A0ABQ6YXB6</accession>
<keyword evidence="4" id="KW-0133">Cell shape</keyword>
<feature type="domain" description="Peptidase S11 D-alanyl-D-alanine carboxypeptidase A N-terminal" evidence="9">
    <location>
        <begin position="54"/>
        <end position="288"/>
    </location>
</feature>
<evidence type="ECO:0000256" key="3">
    <source>
        <dbReference type="ARBA" id="ARBA00022801"/>
    </source>
</evidence>
<dbReference type="InterPro" id="IPR001967">
    <property type="entry name" value="Peptidase_S11_N"/>
</dbReference>
<feature type="signal peptide" evidence="8">
    <location>
        <begin position="1"/>
        <end position="21"/>
    </location>
</feature>
<evidence type="ECO:0000256" key="4">
    <source>
        <dbReference type="ARBA" id="ARBA00022960"/>
    </source>
</evidence>
<evidence type="ECO:0000256" key="5">
    <source>
        <dbReference type="ARBA" id="ARBA00022984"/>
    </source>
</evidence>
<dbReference type="Pfam" id="PF00768">
    <property type="entry name" value="Peptidase_S11"/>
    <property type="match status" value="1"/>
</dbReference>
<evidence type="ECO:0000313" key="10">
    <source>
        <dbReference type="EMBL" id="KAF1302534.1"/>
    </source>
</evidence>
<dbReference type="InterPro" id="IPR012338">
    <property type="entry name" value="Beta-lactam/transpept-like"/>
</dbReference>
<name>A0ABQ6YXB6_9ENTE</name>
<organism evidence="10 11">
    <name type="scientific">Candidatus Enterococcus willemsii</name>
    <dbReference type="NCBI Taxonomy" id="1857215"/>
    <lineage>
        <taxon>Bacteria</taxon>
        <taxon>Bacillati</taxon>
        <taxon>Bacillota</taxon>
        <taxon>Bacilli</taxon>
        <taxon>Lactobacillales</taxon>
        <taxon>Enterococcaceae</taxon>
        <taxon>Enterococcus</taxon>
    </lineage>
</organism>
<comment type="similarity">
    <text evidence="1 7">Belongs to the peptidase S11 family.</text>
</comment>
<dbReference type="RefSeq" id="WP_161902707.1">
    <property type="nucleotide sequence ID" value="NZ_MAEL01000049.1"/>
</dbReference>
<dbReference type="Proteomes" id="UP000782705">
    <property type="component" value="Unassembled WGS sequence"/>
</dbReference>
<gene>
    <name evidence="10" type="ORF">BAU17_02260</name>
</gene>